<dbReference type="GeneTree" id="ENSGT00390000009802"/>
<feature type="compositionally biased region" description="Basic and acidic residues" evidence="4">
    <location>
        <begin position="353"/>
        <end position="362"/>
    </location>
</feature>
<feature type="compositionally biased region" description="Low complexity" evidence="4">
    <location>
        <begin position="271"/>
        <end position="284"/>
    </location>
</feature>
<keyword evidence="3" id="KW-0963">Cytoplasm</keyword>
<evidence type="ECO:0000256" key="2">
    <source>
        <dbReference type="ARBA" id="ARBA00010267"/>
    </source>
</evidence>
<accession>A0A668AAV7</accession>
<feature type="region of interest" description="Disordered" evidence="4">
    <location>
        <begin position="263"/>
        <end position="429"/>
    </location>
</feature>
<reference evidence="5" key="2">
    <citation type="submission" date="2025-08" db="UniProtKB">
        <authorList>
            <consortium name="Ensembl"/>
        </authorList>
    </citation>
    <scope>IDENTIFICATION</scope>
</reference>
<organism evidence="5 6">
    <name type="scientific">Myripristis murdjan</name>
    <name type="common">pinecone soldierfish</name>
    <dbReference type="NCBI Taxonomy" id="586833"/>
    <lineage>
        <taxon>Eukaryota</taxon>
        <taxon>Metazoa</taxon>
        <taxon>Chordata</taxon>
        <taxon>Craniata</taxon>
        <taxon>Vertebrata</taxon>
        <taxon>Euteleostomi</taxon>
        <taxon>Actinopterygii</taxon>
        <taxon>Neopterygii</taxon>
        <taxon>Teleostei</taxon>
        <taxon>Neoteleostei</taxon>
        <taxon>Acanthomorphata</taxon>
        <taxon>Holocentriformes</taxon>
        <taxon>Holocentridae</taxon>
        <taxon>Myripristis</taxon>
    </lineage>
</organism>
<dbReference type="PANTHER" id="PTHR33662:SF3">
    <property type="entry name" value="FIBROUS SHEATH CABYR-BINDING PROTEIN-LIKE-RELATED"/>
    <property type="match status" value="1"/>
</dbReference>
<evidence type="ECO:0000256" key="3">
    <source>
        <dbReference type="ARBA" id="ARBA00022490"/>
    </source>
</evidence>
<evidence type="ECO:0000313" key="5">
    <source>
        <dbReference type="Ensembl" id="ENSMMDP00005048328.1"/>
    </source>
</evidence>
<dbReference type="PRINTS" id="PR02056">
    <property type="entry name" value="PROTEINF105A"/>
</dbReference>
<dbReference type="GO" id="GO:0004843">
    <property type="term" value="F:cysteine-type deubiquitinase activity"/>
    <property type="evidence" value="ECO:0007669"/>
    <property type="project" value="TreeGrafter"/>
</dbReference>
<feature type="compositionally biased region" description="Basic and acidic residues" evidence="4">
    <location>
        <begin position="402"/>
        <end position="412"/>
    </location>
</feature>
<keyword evidence="6" id="KW-1185">Reference proteome</keyword>
<dbReference type="RefSeq" id="XP_029934826.1">
    <property type="nucleotide sequence ID" value="XM_030078966.1"/>
</dbReference>
<dbReference type="GO" id="GO:0005737">
    <property type="term" value="C:cytoplasm"/>
    <property type="evidence" value="ECO:0007669"/>
    <property type="project" value="UniProtKB-SubCell"/>
</dbReference>
<evidence type="ECO:0008006" key="7">
    <source>
        <dbReference type="Google" id="ProtNLM"/>
    </source>
</evidence>
<dbReference type="AlphaFoldDB" id="A0A668AAV7"/>
<evidence type="ECO:0000313" key="6">
    <source>
        <dbReference type="Proteomes" id="UP000472263"/>
    </source>
</evidence>
<dbReference type="PANTHER" id="PTHR33662">
    <property type="entry name" value="OTU DEUBIQUITINASE WITH LINEAR LINKAGE-SPECIFICITY A-RELATED"/>
    <property type="match status" value="1"/>
</dbReference>
<dbReference type="Ensembl" id="ENSMMDT00005049278.1">
    <property type="protein sequence ID" value="ENSMMDP00005048328.1"/>
    <property type="gene ID" value="ENSMMDG00005021985.1"/>
</dbReference>
<dbReference type="Pfam" id="PF16218">
    <property type="entry name" value="Peptidase_C101"/>
    <property type="match status" value="1"/>
</dbReference>
<dbReference type="PRINTS" id="PR02055">
    <property type="entry name" value="PROTEINF105"/>
</dbReference>
<gene>
    <name evidence="5" type="primary">otulin</name>
</gene>
<comment type="similarity">
    <text evidence="2">Belongs to the peptidase C65 family. Otulin subfamily.</text>
</comment>
<feature type="region of interest" description="Disordered" evidence="4">
    <location>
        <begin position="185"/>
        <end position="226"/>
    </location>
</feature>
<sequence>MGNCCLPAAGGPCDSVEERSSLLQDASKVVVPPAETGVVGTYQNSPDADDDVRKTSDEASIKNVEKVVTVQVKQSPQARETESSKTQENGALQKEILPAKSPSPIKGADLKQNSNNTAQDENVKETATDNRPVERPLCTLDSPQSECTTNDQEAITETNAVPVEELPAAVQDKIQDVVLQPAETVCSETPSIRADTPTDNTTPEPSCDAGDVNEEEEGCGSKATTDEAVEVSHCNEVSSLSDSQIPAAACQVSSVSASGQEICTELTPTGSAPQSPSPSSASPSHGVVINKSDAKNGNSSVCQEACPEVIKSHDVSEPSPRSDSTGVNHSGVELNSTSSGQEPTATGPPAARESSKSNHDAEPEPQCATISLKEVTSLENLVQEADEEDGGVGEDEEEEEERAPTEAETKPDEEPEVLEQPGKEELVASTSADVEVEVIPVREQEDFAEESVGNSDEDLYRGAEELSPQRPEPLLEITLPKVEDRCSLAPAVDILSYSEREWKGNTAKSALIRKGYKEMSQKFGSLRRVRGDNYCALRATLFQVLSHSTKLPAWLQQEDITMLPEELEAREGLISQWMFPGECKQGDGPGDATQQLKCYMERLRSRWQAAVGCASAEERQQLCERVFQGREEELGLLEALKLLMLGRAVELHSCMQAGGDVPLFCWLLFARDSSECPRSFLSNHLSHVGLSGGLEQVEMFLLGYALQCTIQVYRLYMADTDEFVTYYPDDHKEDWPSVCLVTEDDRHYNVPVAEAAELPKELNSS</sequence>
<dbReference type="InParanoid" id="A0A668AAV7"/>
<dbReference type="GeneID" id="115378639"/>
<feature type="compositionally biased region" description="Acidic residues" evidence="4">
    <location>
        <begin position="384"/>
        <end position="401"/>
    </location>
</feature>
<reference evidence="5" key="3">
    <citation type="submission" date="2025-09" db="UniProtKB">
        <authorList>
            <consortium name="Ensembl"/>
        </authorList>
    </citation>
    <scope>IDENTIFICATION</scope>
</reference>
<dbReference type="GO" id="GO:1990108">
    <property type="term" value="P:protein linear deubiquitination"/>
    <property type="evidence" value="ECO:0007669"/>
    <property type="project" value="TreeGrafter"/>
</dbReference>
<proteinExistence type="inferred from homology"/>
<feature type="compositionally biased region" description="Polar residues" evidence="4">
    <location>
        <begin position="111"/>
        <end position="120"/>
    </location>
</feature>
<evidence type="ECO:0000256" key="4">
    <source>
        <dbReference type="SAM" id="MobiDB-lite"/>
    </source>
</evidence>
<comment type="subcellular location">
    <subcellularLocation>
        <location evidence="1">Cytoplasm</location>
    </subcellularLocation>
</comment>
<dbReference type="FunCoup" id="A0A668AAV7">
    <property type="interactions" value="1"/>
</dbReference>
<protein>
    <recommendedName>
        <fullName evidence="7">OTU deubiquitinase with linear linkage specificity a</fullName>
    </recommendedName>
</protein>
<feature type="compositionally biased region" description="Basic and acidic residues" evidence="4">
    <location>
        <begin position="51"/>
        <end position="65"/>
    </location>
</feature>
<feature type="compositionally biased region" description="Basic and acidic residues" evidence="4">
    <location>
        <begin position="121"/>
        <end position="134"/>
    </location>
</feature>
<reference evidence="5" key="1">
    <citation type="submission" date="2019-06" db="EMBL/GenBank/DDBJ databases">
        <authorList>
            <consortium name="Wellcome Sanger Institute Data Sharing"/>
        </authorList>
    </citation>
    <scope>NUCLEOTIDE SEQUENCE [LARGE SCALE GENOMIC DNA]</scope>
</reference>
<evidence type="ECO:0000256" key="1">
    <source>
        <dbReference type="ARBA" id="ARBA00004496"/>
    </source>
</evidence>
<feature type="compositionally biased region" description="Polar residues" evidence="4">
    <location>
        <begin position="141"/>
        <end position="153"/>
    </location>
</feature>
<dbReference type="OrthoDB" id="5962728at2759"/>
<feature type="compositionally biased region" description="Polar residues" evidence="4">
    <location>
        <begin position="319"/>
        <end position="344"/>
    </location>
</feature>
<feature type="region of interest" description="Disordered" evidence="4">
    <location>
        <begin position="32"/>
        <end position="153"/>
    </location>
</feature>
<dbReference type="InterPro" id="IPR023236">
    <property type="entry name" value="OTULINL"/>
</dbReference>
<dbReference type="Proteomes" id="UP000472263">
    <property type="component" value="Chromosome 20"/>
</dbReference>
<dbReference type="InterPro" id="IPR023235">
    <property type="entry name" value="FAM105"/>
</dbReference>
<name>A0A668AAV7_9TELE</name>